<protein>
    <submittedName>
        <fullName evidence="2">Uncharacterized protein</fullName>
    </submittedName>
</protein>
<organism evidence="2 3">
    <name type="scientific">Orbilia brochopaga</name>
    <dbReference type="NCBI Taxonomy" id="3140254"/>
    <lineage>
        <taxon>Eukaryota</taxon>
        <taxon>Fungi</taxon>
        <taxon>Dikarya</taxon>
        <taxon>Ascomycota</taxon>
        <taxon>Pezizomycotina</taxon>
        <taxon>Orbiliomycetes</taxon>
        <taxon>Orbiliales</taxon>
        <taxon>Orbiliaceae</taxon>
        <taxon>Orbilia</taxon>
    </lineage>
</organism>
<evidence type="ECO:0000313" key="3">
    <source>
        <dbReference type="Proteomes" id="UP001375240"/>
    </source>
</evidence>
<feature type="compositionally biased region" description="Polar residues" evidence="1">
    <location>
        <begin position="1"/>
        <end position="10"/>
    </location>
</feature>
<feature type="region of interest" description="Disordered" evidence="1">
    <location>
        <begin position="1"/>
        <end position="60"/>
    </location>
</feature>
<name>A0AAV9U2E5_9PEZI</name>
<reference evidence="2 3" key="1">
    <citation type="submission" date="2019-10" db="EMBL/GenBank/DDBJ databases">
        <authorList>
            <person name="Palmer J.M."/>
        </authorList>
    </citation>
    <scope>NUCLEOTIDE SEQUENCE [LARGE SCALE GENOMIC DNA]</scope>
    <source>
        <strain evidence="2 3">TWF696</strain>
    </source>
</reference>
<keyword evidence="3" id="KW-1185">Reference proteome</keyword>
<feature type="compositionally biased region" description="Basic and acidic residues" evidence="1">
    <location>
        <begin position="12"/>
        <end position="34"/>
    </location>
</feature>
<dbReference type="AlphaFoldDB" id="A0AAV9U2E5"/>
<dbReference type="EMBL" id="JAVHNQ010000013">
    <property type="protein sequence ID" value="KAK6334177.1"/>
    <property type="molecule type" value="Genomic_DNA"/>
</dbReference>
<comment type="caution">
    <text evidence="2">The sequence shown here is derived from an EMBL/GenBank/DDBJ whole genome shotgun (WGS) entry which is preliminary data.</text>
</comment>
<evidence type="ECO:0000313" key="2">
    <source>
        <dbReference type="EMBL" id="KAK6334177.1"/>
    </source>
</evidence>
<sequence>MVPSEASSTLDAGHDRNSGRKGEEILKPIPDRNKSPPPTSNSHAGIFGRPPSEDLSVIQN</sequence>
<evidence type="ECO:0000256" key="1">
    <source>
        <dbReference type="SAM" id="MobiDB-lite"/>
    </source>
</evidence>
<accession>A0AAV9U2E5</accession>
<proteinExistence type="predicted"/>
<gene>
    <name evidence="2" type="ORF">TWF696_002678</name>
</gene>
<dbReference type="Proteomes" id="UP001375240">
    <property type="component" value="Unassembled WGS sequence"/>
</dbReference>